<protein>
    <submittedName>
        <fullName evidence="1">DUF1572 domain-containing protein</fullName>
    </submittedName>
</protein>
<sequence length="163" mass="18955">MKTSEYLANRLREVLTDGKWVTGTNFKEQILNIDWKDAIETVYDLNSIAKLTFHIHYYIDGVTKVLQGGPLEIRDAFSFDAPPITSEEDWNKLTHRFCTDAEKLISIVGEMTEDKLSECFVYEKYGTYKRNIDVMIEHTNYHLGQILIIKKLINKKKTSPNTM</sequence>
<keyword evidence="2" id="KW-1185">Reference proteome</keyword>
<dbReference type="Proteomes" id="UP001597459">
    <property type="component" value="Unassembled WGS sequence"/>
</dbReference>
<organism evidence="1 2">
    <name type="scientific">Aquimarina hainanensis</name>
    <dbReference type="NCBI Taxonomy" id="1578017"/>
    <lineage>
        <taxon>Bacteria</taxon>
        <taxon>Pseudomonadati</taxon>
        <taxon>Bacteroidota</taxon>
        <taxon>Flavobacteriia</taxon>
        <taxon>Flavobacteriales</taxon>
        <taxon>Flavobacteriaceae</taxon>
        <taxon>Aquimarina</taxon>
    </lineage>
</organism>
<dbReference type="SUPFAM" id="SSF109854">
    <property type="entry name" value="DinB/YfiT-like putative metalloenzymes"/>
    <property type="match status" value="1"/>
</dbReference>
<evidence type="ECO:0000313" key="2">
    <source>
        <dbReference type="Proteomes" id="UP001597459"/>
    </source>
</evidence>
<dbReference type="Gene3D" id="1.20.120.450">
    <property type="entry name" value="dinb family like domain"/>
    <property type="match status" value="1"/>
</dbReference>
<evidence type="ECO:0000313" key="1">
    <source>
        <dbReference type="EMBL" id="MFD2590137.1"/>
    </source>
</evidence>
<dbReference type="InterPro" id="IPR034660">
    <property type="entry name" value="DinB/YfiT-like"/>
</dbReference>
<accession>A0ABW5N3D8</accession>
<name>A0ABW5N3D8_9FLAO</name>
<proteinExistence type="predicted"/>
<dbReference type="RefSeq" id="WP_378255742.1">
    <property type="nucleotide sequence ID" value="NZ_JBHSJV010000001.1"/>
</dbReference>
<reference evidence="2" key="1">
    <citation type="journal article" date="2019" name="Int. J. Syst. Evol. Microbiol.">
        <title>The Global Catalogue of Microorganisms (GCM) 10K type strain sequencing project: providing services to taxonomists for standard genome sequencing and annotation.</title>
        <authorList>
            <consortium name="The Broad Institute Genomics Platform"/>
            <consortium name="The Broad Institute Genome Sequencing Center for Infectious Disease"/>
            <person name="Wu L."/>
            <person name="Ma J."/>
        </authorList>
    </citation>
    <scope>NUCLEOTIDE SEQUENCE [LARGE SCALE GENOMIC DNA]</scope>
    <source>
        <strain evidence="2">KCTC 42423</strain>
    </source>
</reference>
<dbReference type="EMBL" id="JBHULX010000003">
    <property type="protein sequence ID" value="MFD2590137.1"/>
    <property type="molecule type" value="Genomic_DNA"/>
</dbReference>
<comment type="caution">
    <text evidence="1">The sequence shown here is derived from an EMBL/GenBank/DDBJ whole genome shotgun (WGS) entry which is preliminary data.</text>
</comment>
<gene>
    <name evidence="1" type="ORF">ACFSTE_04795</name>
</gene>